<keyword evidence="16" id="KW-1185">Reference proteome</keyword>
<gene>
    <name evidence="15" type="ORF">HGB41_01290</name>
</gene>
<dbReference type="GO" id="GO:0007165">
    <property type="term" value="P:signal transduction"/>
    <property type="evidence" value="ECO:0007669"/>
    <property type="project" value="UniProtKB-KW"/>
</dbReference>
<dbReference type="SMART" id="SM00283">
    <property type="entry name" value="MA"/>
    <property type="match status" value="1"/>
</dbReference>
<evidence type="ECO:0000256" key="6">
    <source>
        <dbReference type="ARBA" id="ARBA00022692"/>
    </source>
</evidence>
<dbReference type="PANTHER" id="PTHR43531">
    <property type="entry name" value="PROTEIN ICFG"/>
    <property type="match status" value="1"/>
</dbReference>
<dbReference type="InterPro" id="IPR004090">
    <property type="entry name" value="Chemotax_Me-accpt_rcpt"/>
</dbReference>
<evidence type="ECO:0000256" key="2">
    <source>
        <dbReference type="ARBA" id="ARBA00022475"/>
    </source>
</evidence>
<evidence type="ECO:0000256" key="10">
    <source>
        <dbReference type="ARBA" id="ARBA00029447"/>
    </source>
</evidence>
<dbReference type="Pfam" id="PF00672">
    <property type="entry name" value="HAMP"/>
    <property type="match status" value="1"/>
</dbReference>
<dbReference type="FunFam" id="1.10.287.950:FF:000001">
    <property type="entry name" value="Methyl-accepting chemotaxis sensory transducer"/>
    <property type="match status" value="1"/>
</dbReference>
<evidence type="ECO:0000259" key="14">
    <source>
        <dbReference type="PROSITE" id="PS50885"/>
    </source>
</evidence>
<feature type="domain" description="HAMP" evidence="14">
    <location>
        <begin position="211"/>
        <end position="263"/>
    </location>
</feature>
<dbReference type="GO" id="GO:0005886">
    <property type="term" value="C:plasma membrane"/>
    <property type="evidence" value="ECO:0007669"/>
    <property type="project" value="UniProtKB-SubCell"/>
</dbReference>
<evidence type="ECO:0000256" key="7">
    <source>
        <dbReference type="ARBA" id="ARBA00022989"/>
    </source>
</evidence>
<keyword evidence="5" id="KW-0997">Cell inner membrane</keyword>
<dbReference type="CDD" id="cd11386">
    <property type="entry name" value="MCP_signal"/>
    <property type="match status" value="1"/>
</dbReference>
<dbReference type="SMART" id="SM00304">
    <property type="entry name" value="HAMP"/>
    <property type="match status" value="1"/>
</dbReference>
<dbReference type="SUPFAM" id="SSF58104">
    <property type="entry name" value="Methyl-accepting chemotaxis protein (MCP) signaling domain"/>
    <property type="match status" value="1"/>
</dbReference>
<evidence type="ECO:0000256" key="12">
    <source>
        <dbReference type="SAM" id="Phobius"/>
    </source>
</evidence>
<evidence type="ECO:0000313" key="16">
    <source>
        <dbReference type="Proteomes" id="UP000533905"/>
    </source>
</evidence>
<comment type="caution">
    <text evidence="15">The sequence shown here is derived from an EMBL/GenBank/DDBJ whole genome shotgun (WGS) entry which is preliminary data.</text>
</comment>
<dbReference type="PRINTS" id="PR00260">
    <property type="entry name" value="CHEMTRNSDUCR"/>
</dbReference>
<reference evidence="15 16" key="1">
    <citation type="submission" date="2020-04" db="EMBL/GenBank/DDBJ databases">
        <title>Massilia sp. nov., a cold adapted bacteria isolated from Arctic soil.</title>
        <authorList>
            <person name="Son J."/>
            <person name="Ka J.-O."/>
        </authorList>
    </citation>
    <scope>NUCLEOTIDE SEQUENCE [LARGE SCALE GENOMIC DNA]</scope>
    <source>
        <strain evidence="15 16">ML15P13</strain>
    </source>
</reference>
<evidence type="ECO:0000313" key="15">
    <source>
        <dbReference type="EMBL" id="NNG21640.1"/>
    </source>
</evidence>
<name>A0A7Y2JW36_9BURK</name>
<proteinExistence type="inferred from homology"/>
<dbReference type="InterPro" id="IPR035440">
    <property type="entry name" value="4HB_MCP_dom_sf"/>
</dbReference>
<dbReference type="Gene3D" id="1.10.287.950">
    <property type="entry name" value="Methyl-accepting chemotaxis protein"/>
    <property type="match status" value="1"/>
</dbReference>
<dbReference type="InterPro" id="IPR003660">
    <property type="entry name" value="HAMP_dom"/>
</dbReference>
<comment type="similarity">
    <text evidence="10">Belongs to the methyl-accepting chemotaxis (MCP) protein family.</text>
</comment>
<evidence type="ECO:0000259" key="13">
    <source>
        <dbReference type="PROSITE" id="PS50111"/>
    </source>
</evidence>
<dbReference type="CDD" id="cd06225">
    <property type="entry name" value="HAMP"/>
    <property type="match status" value="1"/>
</dbReference>
<dbReference type="PROSITE" id="PS50111">
    <property type="entry name" value="CHEMOTAXIS_TRANSDUC_2"/>
    <property type="match status" value="1"/>
</dbReference>
<evidence type="ECO:0000256" key="11">
    <source>
        <dbReference type="PROSITE-ProRule" id="PRU00284"/>
    </source>
</evidence>
<evidence type="ECO:0000256" key="8">
    <source>
        <dbReference type="ARBA" id="ARBA00023136"/>
    </source>
</evidence>
<evidence type="ECO:0000256" key="9">
    <source>
        <dbReference type="ARBA" id="ARBA00023224"/>
    </source>
</evidence>
<dbReference type="InterPro" id="IPR004089">
    <property type="entry name" value="MCPsignal_dom"/>
</dbReference>
<dbReference type="GO" id="GO:0004888">
    <property type="term" value="F:transmembrane signaling receptor activity"/>
    <property type="evidence" value="ECO:0007669"/>
    <property type="project" value="InterPro"/>
</dbReference>
<dbReference type="Pfam" id="PF00015">
    <property type="entry name" value="MCPsignal"/>
    <property type="match status" value="1"/>
</dbReference>
<dbReference type="Proteomes" id="UP000533905">
    <property type="component" value="Unassembled WGS sequence"/>
</dbReference>
<feature type="domain" description="Methyl-accepting transducer" evidence="13">
    <location>
        <begin position="268"/>
        <end position="497"/>
    </location>
</feature>
<feature type="transmembrane region" description="Helical" evidence="12">
    <location>
        <begin position="187"/>
        <end position="206"/>
    </location>
</feature>
<keyword evidence="6 12" id="KW-0812">Transmembrane</keyword>
<keyword evidence="8 12" id="KW-0472">Membrane</keyword>
<protein>
    <submittedName>
        <fullName evidence="15">HAMP domain-containing protein</fullName>
    </submittedName>
</protein>
<keyword evidence="2" id="KW-1003">Cell membrane</keyword>
<dbReference type="EMBL" id="JABAIV010000001">
    <property type="protein sequence ID" value="NNG21640.1"/>
    <property type="molecule type" value="Genomic_DNA"/>
</dbReference>
<comment type="subcellular location">
    <subcellularLocation>
        <location evidence="1">Cell inner membrane</location>
        <topology evidence="1">Multi-pass membrane protein</topology>
    </subcellularLocation>
</comment>
<dbReference type="PROSITE" id="PS50885">
    <property type="entry name" value="HAMP"/>
    <property type="match status" value="1"/>
</dbReference>
<dbReference type="Pfam" id="PF02203">
    <property type="entry name" value="TarH"/>
    <property type="match status" value="1"/>
</dbReference>
<keyword evidence="4" id="KW-0145">Chemotaxis</keyword>
<evidence type="ECO:0000256" key="3">
    <source>
        <dbReference type="ARBA" id="ARBA00022481"/>
    </source>
</evidence>
<dbReference type="SUPFAM" id="SSF47170">
    <property type="entry name" value="Aspartate receptor, ligand-binding domain"/>
    <property type="match status" value="1"/>
</dbReference>
<evidence type="ECO:0000256" key="5">
    <source>
        <dbReference type="ARBA" id="ARBA00022519"/>
    </source>
</evidence>
<dbReference type="RefSeq" id="WP_171080311.1">
    <property type="nucleotide sequence ID" value="NZ_JABAIV010000001.1"/>
</dbReference>
<dbReference type="PANTHER" id="PTHR43531:SF14">
    <property type="entry name" value="METHYL-ACCEPTING CHEMOTAXIS PROTEIN I-RELATED"/>
    <property type="match status" value="1"/>
</dbReference>
<dbReference type="AlphaFoldDB" id="A0A7Y2JW36"/>
<dbReference type="GO" id="GO:0006935">
    <property type="term" value="P:chemotaxis"/>
    <property type="evidence" value="ECO:0007669"/>
    <property type="project" value="UniProtKB-KW"/>
</dbReference>
<evidence type="ECO:0000256" key="4">
    <source>
        <dbReference type="ARBA" id="ARBA00022500"/>
    </source>
</evidence>
<keyword evidence="7 12" id="KW-1133">Transmembrane helix</keyword>
<keyword evidence="3" id="KW-0488">Methylation</keyword>
<sequence length="526" mass="55338">MKSLSIRARLILSMTVMAGLLVLSAALAILGLSRANANLEEMYTNQLASASALGESVAYLLRARTAFDRVVLDPDSGESQGSLERAISFGDKSNAAWRRYTALPADAEELRLTEAVHAQRAIYIQQAQQPLVTALQAGRNDEARSLVLHRMAPMYSALSEKIDALAQFQTSRAEVLYRQSAGGYREFLWWTGGGLLLGLVTVVVSARKLSGAIVRPLDTALAHMRAIGDGKLTGKIAAGRQDEMGRMMAGLDRMQASLVDTVAGVLAGSQAIGGAAREIAQGTACLSERTETQAGALEETASSMEELTATVRQNAASARKAADLARSAREMSGHGSAQVGKVAEVMQEVLVASRRIEDITGLIEGIAFQTNILALNAAVEAARAGEQGRGFAVVAAEVRTLAQRCANAAKDVGSQIASSVELAQSGAGLAHEAGASVHAIFDSIEEVSSIVAEISNASQEQAAGIEQVNEAIVQMDQVTQQNAALVEENVAASAALREQAETLERMVGRFELGAGPSARERVALLS</sequence>
<dbReference type="InterPro" id="IPR051310">
    <property type="entry name" value="MCP_chemotaxis"/>
</dbReference>
<evidence type="ECO:0000256" key="1">
    <source>
        <dbReference type="ARBA" id="ARBA00004429"/>
    </source>
</evidence>
<organism evidence="15 16">
    <name type="scientific">Telluria aromaticivorans</name>
    <dbReference type="NCBI Taxonomy" id="2725995"/>
    <lineage>
        <taxon>Bacteria</taxon>
        <taxon>Pseudomonadati</taxon>
        <taxon>Pseudomonadota</taxon>
        <taxon>Betaproteobacteria</taxon>
        <taxon>Burkholderiales</taxon>
        <taxon>Oxalobacteraceae</taxon>
        <taxon>Telluria group</taxon>
        <taxon>Telluria</taxon>
    </lineage>
</organism>
<keyword evidence="9 11" id="KW-0807">Transducer</keyword>
<dbReference type="InterPro" id="IPR003122">
    <property type="entry name" value="Tar_rcpt_lig-bd"/>
</dbReference>
<accession>A0A7Y2JW36</accession>